<name>A0A0A9DL69_ARUDO</name>
<dbReference type="AlphaFoldDB" id="A0A0A9DL69"/>
<organism evidence="3">
    <name type="scientific">Arundo donax</name>
    <name type="common">Giant reed</name>
    <name type="synonym">Donax arundinaceus</name>
    <dbReference type="NCBI Taxonomy" id="35708"/>
    <lineage>
        <taxon>Eukaryota</taxon>
        <taxon>Viridiplantae</taxon>
        <taxon>Streptophyta</taxon>
        <taxon>Embryophyta</taxon>
        <taxon>Tracheophyta</taxon>
        <taxon>Spermatophyta</taxon>
        <taxon>Magnoliopsida</taxon>
        <taxon>Liliopsida</taxon>
        <taxon>Poales</taxon>
        <taxon>Poaceae</taxon>
        <taxon>PACMAD clade</taxon>
        <taxon>Arundinoideae</taxon>
        <taxon>Arundineae</taxon>
        <taxon>Arundo</taxon>
    </lineage>
</organism>
<evidence type="ECO:0000313" key="3">
    <source>
        <dbReference type="EMBL" id="JAD89339.1"/>
    </source>
</evidence>
<keyword evidence="2" id="KW-1133">Transmembrane helix</keyword>
<reference evidence="3" key="1">
    <citation type="submission" date="2014-09" db="EMBL/GenBank/DDBJ databases">
        <authorList>
            <person name="Magalhaes I.L.F."/>
            <person name="Oliveira U."/>
            <person name="Santos F.R."/>
            <person name="Vidigal T.H.D.A."/>
            <person name="Brescovit A.D."/>
            <person name="Santos A.J."/>
        </authorList>
    </citation>
    <scope>NUCLEOTIDE SEQUENCE</scope>
    <source>
        <tissue evidence="3">Shoot tissue taken approximately 20 cm above the soil surface</tissue>
    </source>
</reference>
<feature type="transmembrane region" description="Helical" evidence="2">
    <location>
        <begin position="143"/>
        <end position="160"/>
    </location>
</feature>
<evidence type="ECO:0000256" key="2">
    <source>
        <dbReference type="SAM" id="Phobius"/>
    </source>
</evidence>
<proteinExistence type="predicted"/>
<dbReference type="PANTHER" id="PTHR36777:SF2">
    <property type="entry name" value="EXPRESSED PROTEIN"/>
    <property type="match status" value="1"/>
</dbReference>
<protein>
    <submittedName>
        <fullName evidence="3">Uncharacterized protein</fullName>
    </submittedName>
</protein>
<feature type="region of interest" description="Disordered" evidence="1">
    <location>
        <begin position="167"/>
        <end position="193"/>
    </location>
</feature>
<keyword evidence="2" id="KW-0812">Transmembrane</keyword>
<accession>A0A0A9DL69</accession>
<dbReference type="PANTHER" id="PTHR36777">
    <property type="entry name" value="EXPRESSED PROTEIN"/>
    <property type="match status" value="1"/>
</dbReference>
<feature type="compositionally biased region" description="Basic and acidic residues" evidence="1">
    <location>
        <begin position="183"/>
        <end position="193"/>
    </location>
</feature>
<dbReference type="EMBL" id="GBRH01208556">
    <property type="protein sequence ID" value="JAD89339.1"/>
    <property type="molecule type" value="Transcribed_RNA"/>
</dbReference>
<keyword evidence="2" id="KW-0472">Membrane</keyword>
<evidence type="ECO:0000256" key="1">
    <source>
        <dbReference type="SAM" id="MobiDB-lite"/>
    </source>
</evidence>
<reference evidence="3" key="2">
    <citation type="journal article" date="2015" name="Data Brief">
        <title>Shoot transcriptome of the giant reed, Arundo donax.</title>
        <authorList>
            <person name="Barrero R.A."/>
            <person name="Guerrero F.D."/>
            <person name="Moolhuijzen P."/>
            <person name="Goolsby J.A."/>
            <person name="Tidwell J."/>
            <person name="Bellgard S.E."/>
            <person name="Bellgard M.I."/>
        </authorList>
    </citation>
    <scope>NUCLEOTIDE SEQUENCE</scope>
    <source>
        <tissue evidence="3">Shoot tissue taken approximately 20 cm above the soil surface</tissue>
    </source>
</reference>
<sequence>MLLLLLGGLTSIPHPPSLLPLDRPAMAMAAVAASRLPPAAARPSTSLRSPFSTPHSLLIGIPLIRMTSPPINPIPHKSRLVVASAQSNFSRVVQTVWSVGKDAVEAGTNLVPGSVPRPVARIGVTFAAVSVALFLLKSVVSTAFFVLAMMGLIYLGFLAMNPKEASGSRMDEAGGNASEDPVEEARRIMEKYK</sequence>